<evidence type="ECO:0000313" key="3">
    <source>
        <dbReference type="EMBL" id="AGU67994.1"/>
    </source>
</evidence>
<feature type="domain" description="Protein kinase" evidence="2">
    <location>
        <begin position="170"/>
        <end position="485"/>
    </location>
</feature>
<evidence type="ECO:0000259" key="2">
    <source>
        <dbReference type="PROSITE" id="PS50011"/>
    </source>
</evidence>
<dbReference type="SMART" id="SM00220">
    <property type="entry name" value="S_TKc"/>
    <property type="match status" value="1"/>
</dbReference>
<organism evidence="3">
    <name type="scientific">Herpetomonas muscarum</name>
    <dbReference type="NCBI Taxonomy" id="5718"/>
    <lineage>
        <taxon>Eukaryota</taxon>
        <taxon>Discoba</taxon>
        <taxon>Euglenozoa</taxon>
        <taxon>Kinetoplastea</taxon>
        <taxon>Metakinetoplastina</taxon>
        <taxon>Trypanosomatida</taxon>
        <taxon>Trypanosomatidae</taxon>
        <taxon>Herpetomonas</taxon>
    </lineage>
</organism>
<name>T1YU62_HERMU</name>
<dbReference type="SUPFAM" id="SSF56112">
    <property type="entry name" value="Protein kinase-like (PK-like)"/>
    <property type="match status" value="2"/>
</dbReference>
<evidence type="ECO:0000256" key="1">
    <source>
        <dbReference type="SAM" id="Phobius"/>
    </source>
</evidence>
<sequence length="536" mass="61275">MRIFATRARRIAAATLVSAPFIGFGGLSAYIQYRKRTKPQPHMFRPMVDDNGDLQLEGRVVPRPSTMSVVVRAIHLVLLFVPLAFLYVFMSLRSDWYHVWINLLLKAVQRAGPVFVKIGQWSCTREDLFSPEVRQVFKRLYNEVDVHPYEASLQILSEELGRPALEVFESIDEKTVGSGSIGQVHLAKLKGSSRRVVIKVMHPGIIETIVRDFTILNNLADFADRYIPGLSRFDLPELSLAFTSHLAAQLDFRVEAENLEAFRRNFGKEPYVEFPEPLLSTQRMLVETFCEGEPASPEFLRTLPVHARDTIANKGLNTWCQMLLRDNFIHGDMHPGNILIDASDSHNPTITLIDVGLCQQLTPEESKIAHNLMESFVRWNPAQCADSLWNMGRHQRYADKETFEANLTELFKHFRPTRGDKQAVTNILQAIFETVRQDNVHMDPAFVSLLFAVLVLESFIMNLNPEYDMVRHTAPWLVTEGHISKGVVKNLAKSARDNLLRDYYIWSGRMEDTMELERLEASSENIRVSNADTSFW</sequence>
<dbReference type="PANTHER" id="PTHR45890">
    <property type="entry name" value="AARF DOMAIN CONTAINING KINASE 2 (PREDICTED)"/>
    <property type="match status" value="1"/>
</dbReference>
<dbReference type="InterPro" id="IPR000719">
    <property type="entry name" value="Prot_kinase_dom"/>
</dbReference>
<dbReference type="PROSITE" id="PS50011">
    <property type="entry name" value="PROTEIN_KINASE_DOM"/>
    <property type="match status" value="1"/>
</dbReference>
<accession>T1YU62</accession>
<reference evidence="3" key="1">
    <citation type="journal article" date="2013" name="PLoS ONE">
        <title>Biosynthesis of vitamins and cofactors in bacterium-harbouring trypanosomatids depends on the symbiotic association as revealed by genomic analyses.</title>
        <authorList>
            <person name="Klein C.C."/>
            <person name="Alves J.M."/>
            <person name="Serrano M.G."/>
            <person name="Buck G.A."/>
            <person name="Vasconcelos A.T."/>
            <person name="Sagot M.F."/>
            <person name="Teixeira M.M."/>
            <person name="Camargo E.P."/>
            <person name="Motta M.C."/>
        </authorList>
    </citation>
    <scope>NUCLEOTIDE SEQUENCE</scope>
    <source>
        <strain evidence="3">TCC001E</strain>
    </source>
</reference>
<protein>
    <submittedName>
        <fullName evidence="3">Ubiquinone biosynthesis protein</fullName>
    </submittedName>
</protein>
<dbReference type="GO" id="GO:0005524">
    <property type="term" value="F:ATP binding"/>
    <property type="evidence" value="ECO:0007669"/>
    <property type="project" value="InterPro"/>
</dbReference>
<keyword evidence="1" id="KW-0812">Transmembrane</keyword>
<dbReference type="AlphaFoldDB" id="T1YU62"/>
<dbReference type="InterPro" id="IPR052402">
    <property type="entry name" value="ADCK_kinase"/>
</dbReference>
<keyword evidence="1" id="KW-0472">Membrane</keyword>
<dbReference type="InterPro" id="IPR004147">
    <property type="entry name" value="ABC1_dom"/>
</dbReference>
<dbReference type="Pfam" id="PF03109">
    <property type="entry name" value="ABC1"/>
    <property type="match status" value="1"/>
</dbReference>
<dbReference type="EMBL" id="KF160210">
    <property type="protein sequence ID" value="AGU67994.1"/>
    <property type="molecule type" value="Genomic_DNA"/>
</dbReference>
<keyword evidence="3" id="KW-0830">Ubiquinone</keyword>
<dbReference type="PANTHER" id="PTHR45890:SF3">
    <property type="entry name" value="PROTEIN KINASE DOMAIN-CONTAINING PROTEIN"/>
    <property type="match status" value="1"/>
</dbReference>
<feature type="transmembrane region" description="Helical" evidence="1">
    <location>
        <begin position="12"/>
        <end position="33"/>
    </location>
</feature>
<dbReference type="Gene3D" id="1.10.510.10">
    <property type="entry name" value="Transferase(Phosphotransferase) domain 1"/>
    <property type="match status" value="1"/>
</dbReference>
<dbReference type="InterPro" id="IPR011009">
    <property type="entry name" value="Kinase-like_dom_sf"/>
</dbReference>
<proteinExistence type="predicted"/>
<feature type="transmembrane region" description="Helical" evidence="1">
    <location>
        <begin position="69"/>
        <end position="89"/>
    </location>
</feature>
<dbReference type="GO" id="GO:0004672">
    <property type="term" value="F:protein kinase activity"/>
    <property type="evidence" value="ECO:0007669"/>
    <property type="project" value="InterPro"/>
</dbReference>
<keyword evidence="1" id="KW-1133">Transmembrane helix</keyword>